<dbReference type="EMBL" id="MNAN01000018">
    <property type="protein sequence ID" value="OHU97165.1"/>
    <property type="molecule type" value="Genomic_DNA"/>
</dbReference>
<dbReference type="PROSITE" id="PS50943">
    <property type="entry name" value="HTH_CROC1"/>
    <property type="match status" value="1"/>
</dbReference>
<dbReference type="SMART" id="SM00530">
    <property type="entry name" value="HTH_XRE"/>
    <property type="match status" value="1"/>
</dbReference>
<keyword evidence="3" id="KW-1185">Reference proteome</keyword>
<dbReference type="GO" id="GO:0003677">
    <property type="term" value="F:DNA binding"/>
    <property type="evidence" value="ECO:0007669"/>
    <property type="project" value="InterPro"/>
</dbReference>
<dbReference type="SUPFAM" id="SSF47413">
    <property type="entry name" value="lambda repressor-like DNA-binding domains"/>
    <property type="match status" value="1"/>
</dbReference>
<organism evidence="2 3">
    <name type="scientific">Pseudoalteromonas byunsanensis</name>
    <dbReference type="NCBI Taxonomy" id="327939"/>
    <lineage>
        <taxon>Bacteria</taxon>
        <taxon>Pseudomonadati</taxon>
        <taxon>Pseudomonadota</taxon>
        <taxon>Gammaproteobacteria</taxon>
        <taxon>Alteromonadales</taxon>
        <taxon>Pseudoalteromonadaceae</taxon>
        <taxon>Pseudoalteromonas</taxon>
    </lineage>
</organism>
<accession>A0A1S1NCH0</accession>
<dbReference type="AlphaFoldDB" id="A0A1S1NCH0"/>
<dbReference type="STRING" id="327939.BIW53_02265"/>
<feature type="domain" description="HTH cro/C1-type" evidence="1">
    <location>
        <begin position="16"/>
        <end position="69"/>
    </location>
</feature>
<name>A0A1S1NCH0_9GAMM</name>
<sequence>MSSKTTKTDTNVCSNFKDERKRLNLNQKEVADFLCMSSKQISRWESSIAIPSDKLAELAAMGFDCMYVLTGNRSGIQTVGPTGIDIERAVEVATHAAGEAIKTVYDLKSAEALLEGKLDAITNYKHIVKAAEIIARAELTGKVSASTISEIAKLTRESS</sequence>
<dbReference type="CDD" id="cd00093">
    <property type="entry name" value="HTH_XRE"/>
    <property type="match status" value="1"/>
</dbReference>
<evidence type="ECO:0000313" key="3">
    <source>
        <dbReference type="Proteomes" id="UP000180253"/>
    </source>
</evidence>
<evidence type="ECO:0000313" key="2">
    <source>
        <dbReference type="EMBL" id="OHU97165.1"/>
    </source>
</evidence>
<dbReference type="RefSeq" id="WP_070990200.1">
    <property type="nucleotide sequence ID" value="NZ_CBCSHD010000008.1"/>
</dbReference>
<dbReference type="InterPro" id="IPR010982">
    <property type="entry name" value="Lambda_DNA-bd_dom_sf"/>
</dbReference>
<dbReference type="Pfam" id="PF01381">
    <property type="entry name" value="HTH_3"/>
    <property type="match status" value="1"/>
</dbReference>
<evidence type="ECO:0000259" key="1">
    <source>
        <dbReference type="PROSITE" id="PS50943"/>
    </source>
</evidence>
<reference evidence="2 3" key="1">
    <citation type="submission" date="2016-10" db="EMBL/GenBank/DDBJ databases">
        <title>Pseudoalteromonas amylolytica sp. nov., isolated from the surface seawater.</title>
        <authorList>
            <person name="Wu Y.-H."/>
            <person name="Cheng H."/>
            <person name="Jin X.-B."/>
            <person name="Wang C.-S."/>
            <person name="Xu X.-W."/>
        </authorList>
    </citation>
    <scope>NUCLEOTIDE SEQUENCE [LARGE SCALE GENOMIC DNA]</scope>
    <source>
        <strain evidence="2 3">JCM 12483</strain>
    </source>
</reference>
<dbReference type="Gene3D" id="1.10.260.40">
    <property type="entry name" value="lambda repressor-like DNA-binding domains"/>
    <property type="match status" value="1"/>
</dbReference>
<dbReference type="OrthoDB" id="3196789at2"/>
<gene>
    <name evidence="2" type="ORF">BIW53_02265</name>
</gene>
<protein>
    <recommendedName>
        <fullName evidence="1">HTH cro/C1-type domain-containing protein</fullName>
    </recommendedName>
</protein>
<dbReference type="InterPro" id="IPR001387">
    <property type="entry name" value="Cro/C1-type_HTH"/>
</dbReference>
<proteinExistence type="predicted"/>
<comment type="caution">
    <text evidence="2">The sequence shown here is derived from an EMBL/GenBank/DDBJ whole genome shotgun (WGS) entry which is preliminary data.</text>
</comment>
<dbReference type="Proteomes" id="UP000180253">
    <property type="component" value="Unassembled WGS sequence"/>
</dbReference>